<organism evidence="4 5">
    <name type="scientific">Smittium mucronatum</name>
    <dbReference type="NCBI Taxonomy" id="133383"/>
    <lineage>
        <taxon>Eukaryota</taxon>
        <taxon>Fungi</taxon>
        <taxon>Fungi incertae sedis</taxon>
        <taxon>Zoopagomycota</taxon>
        <taxon>Kickxellomycotina</taxon>
        <taxon>Harpellomycetes</taxon>
        <taxon>Harpellales</taxon>
        <taxon>Legeriomycetaceae</taxon>
        <taxon>Smittium</taxon>
    </lineage>
</organism>
<dbReference type="InterPro" id="IPR000608">
    <property type="entry name" value="UBC"/>
</dbReference>
<evidence type="ECO:0000313" key="4">
    <source>
        <dbReference type="EMBL" id="OLY78846.1"/>
    </source>
</evidence>
<dbReference type="PROSITE" id="PS50127">
    <property type="entry name" value="UBC_2"/>
    <property type="match status" value="1"/>
</dbReference>
<keyword evidence="2" id="KW-0472">Membrane</keyword>
<dbReference type="Proteomes" id="UP000187455">
    <property type="component" value="Unassembled WGS sequence"/>
</dbReference>
<dbReference type="STRING" id="133383.A0A1R0GPP6"/>
<keyword evidence="2" id="KW-1133">Transmembrane helix</keyword>
<name>A0A1R0GPP6_9FUNG</name>
<gene>
    <name evidence="4" type="ORF">AYI68_g7094</name>
</gene>
<comment type="caution">
    <text evidence="4">The sequence shown here is derived from an EMBL/GenBank/DDBJ whole genome shotgun (WGS) entry which is preliminary data.</text>
</comment>
<feature type="region of interest" description="Disordered" evidence="1">
    <location>
        <begin position="111"/>
        <end position="137"/>
    </location>
</feature>
<keyword evidence="2" id="KW-0812">Transmembrane</keyword>
<dbReference type="SUPFAM" id="SSF54495">
    <property type="entry name" value="UBC-like"/>
    <property type="match status" value="1"/>
</dbReference>
<feature type="compositionally biased region" description="Polar residues" evidence="1">
    <location>
        <begin position="111"/>
        <end position="132"/>
    </location>
</feature>
<evidence type="ECO:0000256" key="2">
    <source>
        <dbReference type="SAM" id="Phobius"/>
    </source>
</evidence>
<feature type="transmembrane region" description="Helical" evidence="2">
    <location>
        <begin position="222"/>
        <end position="242"/>
    </location>
</feature>
<dbReference type="AlphaFoldDB" id="A0A1R0GPP6"/>
<dbReference type="InterPro" id="IPR016135">
    <property type="entry name" value="UBQ-conjugating_enzyme/RWD"/>
</dbReference>
<evidence type="ECO:0000256" key="1">
    <source>
        <dbReference type="SAM" id="MobiDB-lite"/>
    </source>
</evidence>
<keyword evidence="5" id="KW-1185">Reference proteome</keyword>
<accession>A0A1R0GPP6</accession>
<dbReference type="Pfam" id="PF00179">
    <property type="entry name" value="UQ_con"/>
    <property type="match status" value="1"/>
</dbReference>
<proteinExistence type="predicted"/>
<reference evidence="4 5" key="1">
    <citation type="journal article" date="2016" name="Mol. Biol. Evol.">
        <title>Genome-Wide Survey of Gut Fungi (Harpellales) Reveals the First Horizontally Transferred Ubiquitin Gene from a Mosquito Host.</title>
        <authorList>
            <person name="Wang Y."/>
            <person name="White M.M."/>
            <person name="Kvist S."/>
            <person name="Moncalvo J.M."/>
        </authorList>
    </citation>
    <scope>NUCLEOTIDE SEQUENCE [LARGE SCALE GENOMIC DNA]</scope>
    <source>
        <strain evidence="4 5">ALG-7-W6</strain>
    </source>
</reference>
<dbReference type="CDD" id="cd23814">
    <property type="entry name" value="UEV_AKTIP"/>
    <property type="match status" value="1"/>
</dbReference>
<evidence type="ECO:0000313" key="5">
    <source>
        <dbReference type="Proteomes" id="UP000187455"/>
    </source>
</evidence>
<feature type="transmembrane region" description="Helical" evidence="2">
    <location>
        <begin position="197"/>
        <end position="216"/>
    </location>
</feature>
<protein>
    <submittedName>
        <fullName evidence="4">Protein crossbronx-like protein</fullName>
    </submittedName>
</protein>
<dbReference type="OrthoDB" id="5596422at2759"/>
<dbReference type="EMBL" id="LSSL01005411">
    <property type="protein sequence ID" value="OLY78846.1"/>
    <property type="molecule type" value="Genomic_DNA"/>
</dbReference>
<evidence type="ECO:0000259" key="3">
    <source>
        <dbReference type="PROSITE" id="PS50127"/>
    </source>
</evidence>
<dbReference type="Gene3D" id="3.10.110.10">
    <property type="entry name" value="Ubiquitin Conjugating Enzyme"/>
    <property type="match status" value="1"/>
</dbReference>
<feature type="domain" description="UBC core" evidence="3">
    <location>
        <begin position="178"/>
        <end position="355"/>
    </location>
</feature>
<sequence>MAFSQRYYSVHKEILRIIEFIINIPELRAYIKSPVIDKHSRWRPTRLEFTTSFLNPRSKLHNKRQEGSAIRLNNLLQPIAQDSPKSPTLTHPSSLLLKKKFAQSYQQNKNPEFHKTSTSLNPNLRNSSTNQRITKDLDEDRTKNSFAVLQDSKRAYSSSKDGHQPSKKNNKKNISYGIRQYLIKLEMINLAESKSHLSGVYILPSFSSLSGSGFFFPIHLSFLIHKLISFLPLVWYGCLFLYHGLWNGGIFKFKVVFPEEYPEATPEIYFMTQVSHPLINPVNGFYNLSTFFPKWIPYEHNLFLALTFVKNSFKNSVLNSIKPEYCLNRNSYKLLKEDIKEFVTISQRDASNSKSSEILYKSEDPDCTMVFHKTSDSEYGKNPYYPLFLHVHYLFFSSIPVFL</sequence>